<evidence type="ECO:0000256" key="1">
    <source>
        <dbReference type="ARBA" id="ARBA00022574"/>
    </source>
</evidence>
<dbReference type="InterPro" id="IPR036322">
    <property type="entry name" value="WD40_repeat_dom_sf"/>
</dbReference>
<feature type="repeat" description="WD" evidence="3">
    <location>
        <begin position="370"/>
        <end position="411"/>
    </location>
</feature>
<dbReference type="SUPFAM" id="SSF50978">
    <property type="entry name" value="WD40 repeat-like"/>
    <property type="match status" value="1"/>
</dbReference>
<dbReference type="PRINTS" id="PR00320">
    <property type="entry name" value="GPROTEINBRPT"/>
</dbReference>
<dbReference type="Pfam" id="PF00400">
    <property type="entry name" value="WD40"/>
    <property type="match status" value="4"/>
</dbReference>
<dbReference type="PANTHER" id="PTHR16017:SF0">
    <property type="entry name" value="WD REPEAT-CONTAINING PROTEIN 70"/>
    <property type="match status" value="1"/>
</dbReference>
<gene>
    <name evidence="5" type="ORF">SVIM_LOCUS191376</name>
</gene>
<keyword evidence="2" id="KW-0677">Repeat</keyword>
<protein>
    <submittedName>
        <fullName evidence="5">Uncharacterized protein</fullName>
    </submittedName>
</protein>
<accession>A0A6N2LA89</accession>
<proteinExistence type="predicted"/>
<feature type="region of interest" description="Disordered" evidence="4">
    <location>
        <begin position="1"/>
        <end position="159"/>
    </location>
</feature>
<dbReference type="EMBL" id="CAADRP010001213">
    <property type="protein sequence ID" value="VFU36953.1"/>
    <property type="molecule type" value="Genomic_DNA"/>
</dbReference>
<dbReference type="GO" id="GO:0035861">
    <property type="term" value="C:site of double-strand break"/>
    <property type="evidence" value="ECO:0007669"/>
    <property type="project" value="TreeGrafter"/>
</dbReference>
<organism evidence="5">
    <name type="scientific">Salix viminalis</name>
    <name type="common">Common osier</name>
    <name type="synonym">Basket willow</name>
    <dbReference type="NCBI Taxonomy" id="40686"/>
    <lineage>
        <taxon>Eukaryota</taxon>
        <taxon>Viridiplantae</taxon>
        <taxon>Streptophyta</taxon>
        <taxon>Embryophyta</taxon>
        <taxon>Tracheophyta</taxon>
        <taxon>Spermatophyta</taxon>
        <taxon>Magnoliopsida</taxon>
        <taxon>eudicotyledons</taxon>
        <taxon>Gunneridae</taxon>
        <taxon>Pentapetalae</taxon>
        <taxon>rosids</taxon>
        <taxon>fabids</taxon>
        <taxon>Malpighiales</taxon>
        <taxon>Salicaceae</taxon>
        <taxon>Saliceae</taxon>
        <taxon>Salix</taxon>
    </lineage>
</organism>
<evidence type="ECO:0000256" key="3">
    <source>
        <dbReference type="PROSITE-ProRule" id="PRU00221"/>
    </source>
</evidence>
<feature type="region of interest" description="Disordered" evidence="4">
    <location>
        <begin position="578"/>
        <end position="600"/>
    </location>
</feature>
<feature type="region of interest" description="Disordered" evidence="4">
    <location>
        <begin position="497"/>
        <end position="527"/>
    </location>
</feature>
<dbReference type="SMART" id="SM00320">
    <property type="entry name" value="WD40"/>
    <property type="match status" value="5"/>
</dbReference>
<dbReference type="InterPro" id="IPR020472">
    <property type="entry name" value="WD40_PAC1"/>
</dbReference>
<dbReference type="InterPro" id="IPR051858">
    <property type="entry name" value="WD_repeat_GAD-1"/>
</dbReference>
<dbReference type="InterPro" id="IPR015943">
    <property type="entry name" value="WD40/YVTN_repeat-like_dom_sf"/>
</dbReference>
<dbReference type="PROSITE" id="PS50294">
    <property type="entry name" value="WD_REPEATS_REGION"/>
    <property type="match status" value="3"/>
</dbReference>
<dbReference type="AlphaFoldDB" id="A0A6N2LA89"/>
<dbReference type="Gene3D" id="2.130.10.10">
    <property type="entry name" value="YVTN repeat-like/Quinoprotein amine dehydrogenase"/>
    <property type="match status" value="2"/>
</dbReference>
<feature type="repeat" description="WD" evidence="3">
    <location>
        <begin position="275"/>
        <end position="317"/>
    </location>
</feature>
<feature type="repeat" description="WD" evidence="3">
    <location>
        <begin position="174"/>
        <end position="215"/>
    </location>
</feature>
<evidence type="ECO:0000256" key="4">
    <source>
        <dbReference type="SAM" id="MobiDB-lite"/>
    </source>
</evidence>
<dbReference type="PROSITE" id="PS00678">
    <property type="entry name" value="WD_REPEATS_1"/>
    <property type="match status" value="1"/>
</dbReference>
<reference evidence="5" key="1">
    <citation type="submission" date="2019-03" db="EMBL/GenBank/DDBJ databases">
        <authorList>
            <person name="Mank J."/>
            <person name="Almeida P."/>
        </authorList>
    </citation>
    <scope>NUCLEOTIDE SEQUENCE</scope>
    <source>
        <strain evidence="5">78183</strain>
    </source>
</reference>
<name>A0A6N2LA89_SALVM</name>
<evidence type="ECO:0000256" key="2">
    <source>
        <dbReference type="ARBA" id="ARBA00022737"/>
    </source>
</evidence>
<dbReference type="GO" id="GO:0005634">
    <property type="term" value="C:nucleus"/>
    <property type="evidence" value="ECO:0007669"/>
    <property type="project" value="TreeGrafter"/>
</dbReference>
<feature type="compositionally biased region" description="Basic and acidic residues" evidence="4">
    <location>
        <begin position="506"/>
        <end position="519"/>
    </location>
</feature>
<feature type="compositionally biased region" description="Low complexity" evidence="4">
    <location>
        <begin position="53"/>
        <end position="82"/>
    </location>
</feature>
<sequence length="600" mass="66279">MEEEEAEVYDGVRAQFPLTFGKQSKSQTPLEKIHNTTIRKAPPTSAANAEAQSTSFPSLSSSSKAGLDSLRPTPKSSSNPILSPGPPPPQSTGSNSFVAHVSIGPPRPQARDVDEEEDGEVMVGPPRPPLGLVDDDDDDDEDGVMIGPLRPPAPADSDEEDLLYRIPTSNEIVLGGHSKVVSALAVDHTGSRVLSGSYDYSVRMYDFQGMNSRLQSFRQLEPFEGHQVRNLSWSPSADRFLCVSGSAQAKIYDRDGLTLGEFVKGDMYIRDLKNTKGHISGLTCGEWHPQAKETILTSSEDGSLRIWDVNDFKSQKQVIKPKLARPGRVPVTTCAWDREGKRIAGGIGDGSIQIWSLKPGWGSRPDVFVEKAHSEDITCLKFSSDGQILLSRSFDCSLKVWDLRQMKEVLKVFENLPNNYAQTNIAFSPDEQLFLTGTSFERESKTGGVLCFYNRAKLELVSRVGISPTFSVVRCAWHPKLNQPVIHNPHALPLFRDQPSRKRQREKTLKDPLKSHKPELPMTGPGFGGRVGVSKGSLLTQYLLKQGGMIKETWMEEDPREAILKYADAAEKDPKYIAPAYAQTQPDPVFAKSDSEDEEK</sequence>
<dbReference type="PANTHER" id="PTHR16017">
    <property type="entry name" value="GASTRULATION DEFECTIVE PROTEIN 1-RELATED"/>
    <property type="match status" value="1"/>
</dbReference>
<dbReference type="FunFam" id="2.130.10.10:FF:000245">
    <property type="entry name" value="WD repeat-containing protein 70"/>
    <property type="match status" value="1"/>
</dbReference>
<dbReference type="PROSITE" id="PS50082">
    <property type="entry name" value="WD_REPEATS_2"/>
    <property type="match status" value="3"/>
</dbReference>
<dbReference type="FunFam" id="2.130.10.10:FF:000469">
    <property type="entry name" value="Nucleotide binding protein"/>
    <property type="match status" value="1"/>
</dbReference>
<evidence type="ECO:0000313" key="5">
    <source>
        <dbReference type="EMBL" id="VFU36953.1"/>
    </source>
</evidence>
<dbReference type="InterPro" id="IPR019775">
    <property type="entry name" value="WD40_repeat_CS"/>
</dbReference>
<dbReference type="InterPro" id="IPR001680">
    <property type="entry name" value="WD40_rpt"/>
</dbReference>
<feature type="compositionally biased region" description="Acidic residues" evidence="4">
    <location>
        <begin position="133"/>
        <end position="143"/>
    </location>
</feature>
<keyword evidence="1 3" id="KW-0853">WD repeat</keyword>